<sequence>MGKRAEHILVTGGTGFVGRYLIAELQRTLPAAKLFVTGRSVISASADVQVLPLDITDAAAVQQVVAQVQPDKVFHLAAQANVADSFKAPALTWQVNLQGSLNLFAALEALTHPVVLLNVGSADMYGRTFLQGRVEETAPLAPLNPYAASKAAADLAACALASSSSVQVVRLRPFNHAGPGQGEGFVIPAFAAQIARIEAGLQSPRLQVGDLSARRDFLHVQDVVAAYSAVAQAAEAVQSGTILNVCSGVSHSVQSVLEALLAAARVDIEVVQDPARMRKSDIPVAEGSHAALQKLTGWAPTVSVEALAVSVLDSWRQYVSGRHE</sequence>
<dbReference type="EMBL" id="JACVEW010000023">
    <property type="protein sequence ID" value="MBP0049714.1"/>
    <property type="molecule type" value="Genomic_DNA"/>
</dbReference>
<dbReference type="InterPro" id="IPR016040">
    <property type="entry name" value="NAD(P)-bd_dom"/>
</dbReference>
<dbReference type="SUPFAM" id="SSF51735">
    <property type="entry name" value="NAD(P)-binding Rossmann-fold domains"/>
    <property type="match status" value="1"/>
</dbReference>
<evidence type="ECO:0000259" key="1">
    <source>
        <dbReference type="Pfam" id="PF16363"/>
    </source>
</evidence>
<protein>
    <submittedName>
        <fullName evidence="2">GDP-mannose 4,6-dehydratase</fullName>
    </submittedName>
</protein>
<dbReference type="Gene3D" id="3.90.25.10">
    <property type="entry name" value="UDP-galactose 4-epimerase, domain 1"/>
    <property type="match status" value="1"/>
</dbReference>
<dbReference type="InterPro" id="IPR036291">
    <property type="entry name" value="NAD(P)-bd_dom_sf"/>
</dbReference>
<evidence type="ECO:0000313" key="2">
    <source>
        <dbReference type="EMBL" id="MBP0049714.1"/>
    </source>
</evidence>
<comment type="caution">
    <text evidence="2">The sequence shown here is derived from an EMBL/GenBank/DDBJ whole genome shotgun (WGS) entry which is preliminary data.</text>
</comment>
<evidence type="ECO:0000313" key="3">
    <source>
        <dbReference type="Proteomes" id="UP000810171"/>
    </source>
</evidence>
<keyword evidence="3" id="KW-1185">Reference proteome</keyword>
<proteinExistence type="predicted"/>
<dbReference type="PANTHER" id="PTHR43000">
    <property type="entry name" value="DTDP-D-GLUCOSE 4,6-DEHYDRATASE-RELATED"/>
    <property type="match status" value="1"/>
</dbReference>
<feature type="domain" description="NAD(P)-binding" evidence="1">
    <location>
        <begin position="9"/>
        <end position="307"/>
    </location>
</feature>
<reference evidence="2 3" key="1">
    <citation type="submission" date="2020-09" db="EMBL/GenBank/DDBJ databases">
        <authorList>
            <person name="Tanuku N.R.S."/>
        </authorList>
    </citation>
    <scope>NUCLEOTIDE SEQUENCE [LARGE SCALE GENOMIC DNA]</scope>
    <source>
        <strain evidence="2 3">AK62</strain>
    </source>
</reference>
<dbReference type="RefSeq" id="WP_209288399.1">
    <property type="nucleotide sequence ID" value="NZ_JACVEW010000023.1"/>
</dbReference>
<dbReference type="Gene3D" id="3.40.50.720">
    <property type="entry name" value="NAD(P)-binding Rossmann-like Domain"/>
    <property type="match status" value="1"/>
</dbReference>
<organism evidence="2 3">
    <name type="scientific">Marinobacterium alkalitolerans</name>
    <dbReference type="NCBI Taxonomy" id="1542925"/>
    <lineage>
        <taxon>Bacteria</taxon>
        <taxon>Pseudomonadati</taxon>
        <taxon>Pseudomonadota</taxon>
        <taxon>Gammaproteobacteria</taxon>
        <taxon>Oceanospirillales</taxon>
        <taxon>Oceanospirillaceae</taxon>
        <taxon>Marinobacterium</taxon>
    </lineage>
</organism>
<dbReference type="Pfam" id="PF16363">
    <property type="entry name" value="GDP_Man_Dehyd"/>
    <property type="match status" value="1"/>
</dbReference>
<accession>A0ABS3ZDD5</accession>
<gene>
    <name evidence="2" type="ORF">H9C73_13330</name>
</gene>
<dbReference type="Proteomes" id="UP000810171">
    <property type="component" value="Unassembled WGS sequence"/>
</dbReference>
<name>A0ABS3ZDD5_9GAMM</name>